<dbReference type="Gene3D" id="3.30.420.10">
    <property type="entry name" value="Ribonuclease H-like superfamily/Ribonuclease H"/>
    <property type="match status" value="1"/>
</dbReference>
<organism evidence="2 3">
    <name type="scientific">Myotis myotis</name>
    <name type="common">Greater mouse-eared bat</name>
    <name type="synonym">Vespertilio myotis</name>
    <dbReference type="NCBI Taxonomy" id="51298"/>
    <lineage>
        <taxon>Eukaryota</taxon>
        <taxon>Metazoa</taxon>
        <taxon>Chordata</taxon>
        <taxon>Craniata</taxon>
        <taxon>Vertebrata</taxon>
        <taxon>Euteleostomi</taxon>
        <taxon>Mammalia</taxon>
        <taxon>Eutheria</taxon>
        <taxon>Laurasiatheria</taxon>
        <taxon>Chiroptera</taxon>
        <taxon>Yangochiroptera</taxon>
        <taxon>Vespertilionidae</taxon>
        <taxon>Myotis</taxon>
    </lineage>
</organism>
<comment type="caution">
    <text evidence="2">The sequence shown here is derived from an EMBL/GenBank/DDBJ whole genome shotgun (WGS) entry which is preliminary data.</text>
</comment>
<dbReference type="GO" id="GO:0003690">
    <property type="term" value="F:double-stranded DNA binding"/>
    <property type="evidence" value="ECO:0007669"/>
    <property type="project" value="TreeGrafter"/>
</dbReference>
<dbReference type="GO" id="GO:0015074">
    <property type="term" value="P:DNA integration"/>
    <property type="evidence" value="ECO:0007669"/>
    <property type="project" value="TreeGrafter"/>
</dbReference>
<dbReference type="PANTHER" id="PTHR46060">
    <property type="entry name" value="MARINER MOS1 TRANSPOSASE-LIKE PROTEIN"/>
    <property type="match status" value="1"/>
</dbReference>
<evidence type="ECO:0000313" key="2">
    <source>
        <dbReference type="EMBL" id="KAF6378977.1"/>
    </source>
</evidence>
<dbReference type="Gene3D" id="1.10.10.1450">
    <property type="match status" value="1"/>
</dbReference>
<protein>
    <recommendedName>
        <fullName evidence="1">Mos1 transposase HTH domain-containing protein</fullName>
    </recommendedName>
</protein>
<evidence type="ECO:0000313" key="3">
    <source>
        <dbReference type="Proteomes" id="UP000527355"/>
    </source>
</evidence>
<keyword evidence="3" id="KW-1185">Reference proteome</keyword>
<dbReference type="GO" id="GO:0000729">
    <property type="term" value="P:DNA double-strand break processing"/>
    <property type="evidence" value="ECO:0007669"/>
    <property type="project" value="TreeGrafter"/>
</dbReference>
<dbReference type="PANTHER" id="PTHR46060:SF2">
    <property type="entry name" value="HISTONE-LYSINE N-METHYLTRANSFERASE SETMAR"/>
    <property type="match status" value="1"/>
</dbReference>
<dbReference type="GO" id="GO:0044547">
    <property type="term" value="F:DNA topoisomerase binding"/>
    <property type="evidence" value="ECO:0007669"/>
    <property type="project" value="TreeGrafter"/>
</dbReference>
<sequence>MSNFVPKKEHWREVLIHYFILKKSAAESYRILWEAYGEHAPSQDTCERWSKCFKSDGFYVKDKEPGQPKKFEDQKLQALLDEDACQTKKQLAERLNIVHQTISNCLQAMGKILKERKWVPHQLNERQMENRKVISKMLLQWHKRKSFLHGIVTGDEKWISFENPKYTKSWVDPGQPSASTARPNCFRKETMLCVWWDQEGVVYYEFLKAGETVNTDHYQQ</sequence>
<dbReference type="InterPro" id="IPR036397">
    <property type="entry name" value="RNaseH_sf"/>
</dbReference>
<dbReference type="GO" id="GO:0006303">
    <property type="term" value="P:double-strand break repair via nonhomologous end joining"/>
    <property type="evidence" value="ECO:0007669"/>
    <property type="project" value="TreeGrafter"/>
</dbReference>
<dbReference type="Pfam" id="PF17906">
    <property type="entry name" value="HTH_48"/>
    <property type="match status" value="1"/>
</dbReference>
<accession>A0A7J7ZXE0</accession>
<dbReference type="GO" id="GO:0044774">
    <property type="term" value="P:mitotic DNA integrity checkpoint signaling"/>
    <property type="evidence" value="ECO:0007669"/>
    <property type="project" value="TreeGrafter"/>
</dbReference>
<dbReference type="InterPro" id="IPR036388">
    <property type="entry name" value="WH-like_DNA-bd_sf"/>
</dbReference>
<dbReference type="Proteomes" id="UP000527355">
    <property type="component" value="Unassembled WGS sequence"/>
</dbReference>
<feature type="domain" description="Mos1 transposase HTH" evidence="1">
    <location>
        <begin position="8"/>
        <end position="55"/>
    </location>
</feature>
<dbReference type="GO" id="GO:0000793">
    <property type="term" value="C:condensed chromosome"/>
    <property type="evidence" value="ECO:0007669"/>
    <property type="project" value="TreeGrafter"/>
</dbReference>
<gene>
    <name evidence="2" type="ORF">mMyoMyo1_009847</name>
</gene>
<dbReference type="EMBL" id="JABWUV010000002">
    <property type="protein sequence ID" value="KAF6378977.1"/>
    <property type="molecule type" value="Genomic_DNA"/>
</dbReference>
<evidence type="ECO:0000259" key="1">
    <source>
        <dbReference type="Pfam" id="PF17906"/>
    </source>
</evidence>
<dbReference type="InterPro" id="IPR041426">
    <property type="entry name" value="Mos1_HTH"/>
</dbReference>
<dbReference type="GO" id="GO:0003697">
    <property type="term" value="F:single-stranded DNA binding"/>
    <property type="evidence" value="ECO:0007669"/>
    <property type="project" value="TreeGrafter"/>
</dbReference>
<dbReference type="GO" id="GO:0005634">
    <property type="term" value="C:nucleus"/>
    <property type="evidence" value="ECO:0007669"/>
    <property type="project" value="TreeGrafter"/>
</dbReference>
<dbReference type="GO" id="GO:0046975">
    <property type="term" value="F:histone H3K36 methyltransferase activity"/>
    <property type="evidence" value="ECO:0007669"/>
    <property type="project" value="TreeGrafter"/>
</dbReference>
<dbReference type="AlphaFoldDB" id="A0A7J7ZXE0"/>
<proteinExistence type="predicted"/>
<dbReference type="Gene3D" id="1.10.10.10">
    <property type="entry name" value="Winged helix-like DNA-binding domain superfamily/Winged helix DNA-binding domain"/>
    <property type="match status" value="1"/>
</dbReference>
<dbReference type="GO" id="GO:0000014">
    <property type="term" value="F:single-stranded DNA endodeoxyribonuclease activity"/>
    <property type="evidence" value="ECO:0007669"/>
    <property type="project" value="TreeGrafter"/>
</dbReference>
<dbReference type="InterPro" id="IPR052709">
    <property type="entry name" value="Transposase-MT_Hybrid"/>
</dbReference>
<dbReference type="GO" id="GO:0042800">
    <property type="term" value="F:histone H3K4 methyltransferase activity"/>
    <property type="evidence" value="ECO:0007669"/>
    <property type="project" value="TreeGrafter"/>
</dbReference>
<reference evidence="2 3" key="1">
    <citation type="journal article" date="2020" name="Nature">
        <title>Six reference-quality genomes reveal evolution of bat adaptations.</title>
        <authorList>
            <person name="Jebb D."/>
            <person name="Huang Z."/>
            <person name="Pippel M."/>
            <person name="Hughes G.M."/>
            <person name="Lavrichenko K."/>
            <person name="Devanna P."/>
            <person name="Winkler S."/>
            <person name="Jermiin L.S."/>
            <person name="Skirmuntt E.C."/>
            <person name="Katzourakis A."/>
            <person name="Burkitt-Gray L."/>
            <person name="Ray D.A."/>
            <person name="Sullivan K.A.M."/>
            <person name="Roscito J.G."/>
            <person name="Kirilenko B.M."/>
            <person name="Davalos L.M."/>
            <person name="Corthals A.P."/>
            <person name="Power M.L."/>
            <person name="Jones G."/>
            <person name="Ransome R.D."/>
            <person name="Dechmann D.K.N."/>
            <person name="Locatelli A.G."/>
            <person name="Puechmaille S.J."/>
            <person name="Fedrigo O."/>
            <person name="Jarvis E.D."/>
            <person name="Hiller M."/>
            <person name="Vernes S.C."/>
            <person name="Myers E.W."/>
            <person name="Teeling E.C."/>
        </authorList>
    </citation>
    <scope>NUCLEOTIDE SEQUENCE [LARGE SCALE GENOMIC DNA]</scope>
    <source>
        <strain evidence="2">MMyoMyo1</strain>
        <tissue evidence="2">Flight muscle</tissue>
    </source>
</reference>
<dbReference type="InterPro" id="IPR001888">
    <property type="entry name" value="Transposase_1"/>
</dbReference>
<name>A0A7J7ZXE0_MYOMY</name>
<dbReference type="GO" id="GO:0035861">
    <property type="term" value="C:site of double-strand break"/>
    <property type="evidence" value="ECO:0007669"/>
    <property type="project" value="TreeGrafter"/>
</dbReference>
<dbReference type="GO" id="GO:0031297">
    <property type="term" value="P:replication fork processing"/>
    <property type="evidence" value="ECO:0007669"/>
    <property type="project" value="TreeGrafter"/>
</dbReference>
<dbReference type="Pfam" id="PF01359">
    <property type="entry name" value="Transposase_1"/>
    <property type="match status" value="1"/>
</dbReference>